<feature type="domain" description="C2H2-type" evidence="3">
    <location>
        <begin position="347"/>
        <end position="375"/>
    </location>
</feature>
<feature type="compositionally biased region" description="Polar residues" evidence="2">
    <location>
        <begin position="215"/>
        <end position="225"/>
    </location>
</feature>
<comment type="caution">
    <text evidence="4">The sequence shown here is derived from an EMBL/GenBank/DDBJ whole genome shotgun (WGS) entry which is preliminary data.</text>
</comment>
<dbReference type="PROSITE" id="PS50157">
    <property type="entry name" value="ZINC_FINGER_C2H2_2"/>
    <property type="match status" value="1"/>
</dbReference>
<keyword evidence="1" id="KW-0479">Metal-binding</keyword>
<dbReference type="InterPro" id="IPR013087">
    <property type="entry name" value="Znf_C2H2_type"/>
</dbReference>
<evidence type="ECO:0000313" key="5">
    <source>
        <dbReference type="Proteomes" id="UP000184267"/>
    </source>
</evidence>
<protein>
    <recommendedName>
        <fullName evidence="3">C2H2-type domain-containing protein</fullName>
    </recommendedName>
</protein>
<feature type="compositionally biased region" description="Polar residues" evidence="2">
    <location>
        <begin position="119"/>
        <end position="132"/>
    </location>
</feature>
<reference evidence="4 5" key="1">
    <citation type="submission" date="2016-10" db="EMBL/GenBank/DDBJ databases">
        <title>Genome sequence of the basidiomycete white-rot fungus Trametes pubescens.</title>
        <authorList>
            <person name="Makela M.R."/>
            <person name="Granchi Z."/>
            <person name="Peng M."/>
            <person name="De Vries R.P."/>
            <person name="Grigoriev I."/>
            <person name="Riley R."/>
            <person name="Hilden K."/>
        </authorList>
    </citation>
    <scope>NUCLEOTIDE SEQUENCE [LARGE SCALE GENOMIC DNA]</scope>
    <source>
        <strain evidence="4 5">FBCC735</strain>
    </source>
</reference>
<dbReference type="Gene3D" id="3.30.160.60">
    <property type="entry name" value="Classic Zinc Finger"/>
    <property type="match status" value="1"/>
</dbReference>
<keyword evidence="1" id="KW-0863">Zinc-finger</keyword>
<keyword evidence="1" id="KW-0862">Zinc</keyword>
<organism evidence="4 5">
    <name type="scientific">Trametes pubescens</name>
    <name type="common">White-rot fungus</name>
    <dbReference type="NCBI Taxonomy" id="154538"/>
    <lineage>
        <taxon>Eukaryota</taxon>
        <taxon>Fungi</taxon>
        <taxon>Dikarya</taxon>
        <taxon>Basidiomycota</taxon>
        <taxon>Agaricomycotina</taxon>
        <taxon>Agaricomycetes</taxon>
        <taxon>Polyporales</taxon>
        <taxon>Polyporaceae</taxon>
        <taxon>Trametes</taxon>
    </lineage>
</organism>
<evidence type="ECO:0000259" key="3">
    <source>
        <dbReference type="PROSITE" id="PS50157"/>
    </source>
</evidence>
<dbReference type="EMBL" id="MNAD01000730">
    <property type="protein sequence ID" value="OJT10834.1"/>
    <property type="molecule type" value="Genomic_DNA"/>
</dbReference>
<feature type="compositionally biased region" description="Pro residues" evidence="2">
    <location>
        <begin position="160"/>
        <end position="170"/>
    </location>
</feature>
<evidence type="ECO:0000313" key="4">
    <source>
        <dbReference type="EMBL" id="OJT10834.1"/>
    </source>
</evidence>
<accession>A0A1M2VTB0</accession>
<feature type="compositionally biased region" description="Basic and acidic residues" evidence="2">
    <location>
        <begin position="360"/>
        <end position="377"/>
    </location>
</feature>
<dbReference type="AlphaFoldDB" id="A0A1M2VTB0"/>
<evidence type="ECO:0000256" key="1">
    <source>
        <dbReference type="PROSITE-ProRule" id="PRU00042"/>
    </source>
</evidence>
<feature type="compositionally biased region" description="Acidic residues" evidence="2">
    <location>
        <begin position="238"/>
        <end position="262"/>
    </location>
</feature>
<dbReference type="GO" id="GO:0008270">
    <property type="term" value="F:zinc ion binding"/>
    <property type="evidence" value="ECO:0007669"/>
    <property type="project" value="UniProtKB-KW"/>
</dbReference>
<feature type="compositionally biased region" description="Polar residues" evidence="2">
    <location>
        <begin position="47"/>
        <end position="56"/>
    </location>
</feature>
<keyword evidence="5" id="KW-1185">Reference proteome</keyword>
<sequence>MYDQPDSFDWPYQSIGYAPLINLPFNGDYPGLSELPELAKLVDLSARNPSPHSSFASVAETRAHSPTPDHTSPVDDDALAAHRTHASPPSRADVAPRVAEHCYGPPKGTTPEVDEILPGSTTSSVPAASQGTKSRRRAPGRASAPQRRSLRCAQLATARPPMPPPPPPPTSRASTRTLAKLPARRVLGAPPASTSRPIRALPSRAARPVALHPSSAVTPRASSSRVRVDMRATCAMSVDDDMSDSDAEDESDCEEDEDDDGSGEYTAAGLSIRPETTAPRRPLKRGRKATASSTVAKKRKQAQERLAHPERYMCGLEACPGCSKGKTVFSRSADRDRHEKAFGGLRWQCPCCGAKISREDATRRHIRSRHPEVDPRDYPPVPLPVDTKDATGEATAKEEESVLVKKDDGHD</sequence>
<dbReference type="Proteomes" id="UP000184267">
    <property type="component" value="Unassembled WGS sequence"/>
</dbReference>
<feature type="region of interest" description="Disordered" evidence="2">
    <location>
        <begin position="360"/>
        <end position="411"/>
    </location>
</feature>
<feature type="region of interest" description="Disordered" evidence="2">
    <location>
        <begin position="46"/>
        <end position="309"/>
    </location>
</feature>
<name>A0A1M2VTB0_TRAPU</name>
<feature type="compositionally biased region" description="Basic and acidic residues" evidence="2">
    <location>
        <begin position="386"/>
        <end position="411"/>
    </location>
</feature>
<gene>
    <name evidence="4" type="ORF">TRAPUB_12646</name>
</gene>
<evidence type="ECO:0000256" key="2">
    <source>
        <dbReference type="SAM" id="MobiDB-lite"/>
    </source>
</evidence>
<dbReference type="PROSITE" id="PS00028">
    <property type="entry name" value="ZINC_FINGER_C2H2_1"/>
    <property type="match status" value="1"/>
</dbReference>
<proteinExistence type="predicted"/>